<dbReference type="AlphaFoldDB" id="A0A4R0MP27"/>
<dbReference type="RefSeq" id="WP_131554643.1">
    <property type="nucleotide sequence ID" value="NZ_SJSK01000005.1"/>
</dbReference>
<accession>A0A4R0MP27</accession>
<evidence type="ECO:0000256" key="1">
    <source>
        <dbReference type="SAM" id="SignalP"/>
    </source>
</evidence>
<organism evidence="2 3">
    <name type="scientific">Pedobacter frigiditerrae</name>
    <dbReference type="NCBI Taxonomy" id="2530452"/>
    <lineage>
        <taxon>Bacteria</taxon>
        <taxon>Pseudomonadati</taxon>
        <taxon>Bacteroidota</taxon>
        <taxon>Sphingobacteriia</taxon>
        <taxon>Sphingobacteriales</taxon>
        <taxon>Sphingobacteriaceae</taxon>
        <taxon>Pedobacter</taxon>
    </lineage>
</organism>
<comment type="caution">
    <text evidence="2">The sequence shown here is derived from an EMBL/GenBank/DDBJ whole genome shotgun (WGS) entry which is preliminary data.</text>
</comment>
<sequence>MKRISAGVLLVGVMSLCGLGVASAQSNEAKQLLLNVEKLSQLKNILSDMKKGYTVVSQGYKKVAAIASGNFSLHEVFLDGLMMVSPEVKKYRRVADIIAAQKSIVSEYKSALRAFRGADVFNPSELDYMASVYGSLFDASLQNLEDLTMVITSSKLRMSDEERLQAIDRIFLEVSDKLEFLRGFNREAVVLYQQKKKGKREIEQLRSYYN</sequence>
<gene>
    <name evidence="2" type="ORF">EZ428_18280</name>
</gene>
<feature type="signal peptide" evidence="1">
    <location>
        <begin position="1"/>
        <end position="24"/>
    </location>
</feature>
<evidence type="ECO:0000313" key="3">
    <source>
        <dbReference type="Proteomes" id="UP000292884"/>
    </source>
</evidence>
<reference evidence="2 3" key="1">
    <citation type="submission" date="2019-02" db="EMBL/GenBank/DDBJ databases">
        <title>Pedobacter sp. RP-1-13 sp. nov., isolated from Arctic soil.</title>
        <authorList>
            <person name="Dahal R.H."/>
        </authorList>
    </citation>
    <scope>NUCLEOTIDE SEQUENCE [LARGE SCALE GENOMIC DNA]</scope>
    <source>
        <strain evidence="2 3">RP-1-13</strain>
    </source>
</reference>
<dbReference type="OrthoDB" id="826958at2"/>
<protein>
    <submittedName>
        <fullName evidence="2">TerB family tellurite resistance protein</fullName>
    </submittedName>
</protein>
<keyword evidence="3" id="KW-1185">Reference proteome</keyword>
<proteinExistence type="predicted"/>
<feature type="chain" id="PRO_5020475708" evidence="1">
    <location>
        <begin position="25"/>
        <end position="210"/>
    </location>
</feature>
<name>A0A4R0MP27_9SPHI</name>
<dbReference type="EMBL" id="SJSK01000005">
    <property type="protein sequence ID" value="TCC88589.1"/>
    <property type="molecule type" value="Genomic_DNA"/>
</dbReference>
<dbReference type="Proteomes" id="UP000292884">
    <property type="component" value="Unassembled WGS sequence"/>
</dbReference>
<keyword evidence="1" id="KW-0732">Signal</keyword>
<evidence type="ECO:0000313" key="2">
    <source>
        <dbReference type="EMBL" id="TCC88589.1"/>
    </source>
</evidence>